<gene>
    <name evidence="1" type="ORF">K458DRAFT_458178</name>
</gene>
<protein>
    <submittedName>
        <fullName evidence="1">Uncharacterized protein</fullName>
    </submittedName>
</protein>
<keyword evidence="2" id="KW-1185">Reference proteome</keyword>
<organism evidence="1 2">
    <name type="scientific">Lentithecium fluviatile CBS 122367</name>
    <dbReference type="NCBI Taxonomy" id="1168545"/>
    <lineage>
        <taxon>Eukaryota</taxon>
        <taxon>Fungi</taxon>
        <taxon>Dikarya</taxon>
        <taxon>Ascomycota</taxon>
        <taxon>Pezizomycotina</taxon>
        <taxon>Dothideomycetes</taxon>
        <taxon>Pleosporomycetidae</taxon>
        <taxon>Pleosporales</taxon>
        <taxon>Massarineae</taxon>
        <taxon>Lentitheciaceae</taxon>
        <taxon>Lentithecium</taxon>
    </lineage>
</organism>
<reference evidence="1" key="1">
    <citation type="journal article" date="2020" name="Stud. Mycol.">
        <title>101 Dothideomycetes genomes: a test case for predicting lifestyles and emergence of pathogens.</title>
        <authorList>
            <person name="Haridas S."/>
            <person name="Albert R."/>
            <person name="Binder M."/>
            <person name="Bloem J."/>
            <person name="Labutti K."/>
            <person name="Salamov A."/>
            <person name="Andreopoulos B."/>
            <person name="Baker S."/>
            <person name="Barry K."/>
            <person name="Bills G."/>
            <person name="Bluhm B."/>
            <person name="Cannon C."/>
            <person name="Castanera R."/>
            <person name="Culley D."/>
            <person name="Daum C."/>
            <person name="Ezra D."/>
            <person name="Gonzalez J."/>
            <person name="Henrissat B."/>
            <person name="Kuo A."/>
            <person name="Liang C."/>
            <person name="Lipzen A."/>
            <person name="Lutzoni F."/>
            <person name="Magnuson J."/>
            <person name="Mondo S."/>
            <person name="Nolan M."/>
            <person name="Ohm R."/>
            <person name="Pangilinan J."/>
            <person name="Park H.-J."/>
            <person name="Ramirez L."/>
            <person name="Alfaro M."/>
            <person name="Sun H."/>
            <person name="Tritt A."/>
            <person name="Yoshinaga Y."/>
            <person name="Zwiers L.-H."/>
            <person name="Turgeon B."/>
            <person name="Goodwin S."/>
            <person name="Spatafora J."/>
            <person name="Crous P."/>
            <person name="Grigoriev I."/>
        </authorList>
    </citation>
    <scope>NUCLEOTIDE SEQUENCE</scope>
    <source>
        <strain evidence="1">CBS 122367</strain>
    </source>
</reference>
<name>A0A6G1IRA1_9PLEO</name>
<evidence type="ECO:0000313" key="2">
    <source>
        <dbReference type="Proteomes" id="UP000799291"/>
    </source>
</evidence>
<sequence length="336" mass="38658">MPPPPLPPRPSTLRPLKDLCNALNQLDLAALLDAPPTHGDVSALVRSFVAPFIEDALSTRDGRLYHLTHENLLKVVVANEERLIESGVNYGSLLQLLNPFGKSAPGKDKENDEEYLNDDGKKIEKKMLETIQCGFGAYLHRPRESITTIEQHLVHIHVERELSKRFREALKTPIPRQLWTVWEEYFISVPLHLLPNDRQRLLLLVDRLGIMGDRGKSQVLQHFLHHSQSLVNSDGSWLSTIRSIRLAFDVSWRLLWDSEQSRFFRQGIEESGFYPQPAWILYKVLTGSESMAIEGTQIWNAMPSAAWLLFRTRWLLSRTAWVLSRPGLSCRIFWVR</sequence>
<proteinExistence type="predicted"/>
<evidence type="ECO:0000313" key="1">
    <source>
        <dbReference type="EMBL" id="KAF2680628.1"/>
    </source>
</evidence>
<dbReference type="EMBL" id="MU005595">
    <property type="protein sequence ID" value="KAF2680628.1"/>
    <property type="molecule type" value="Genomic_DNA"/>
</dbReference>
<accession>A0A6G1IRA1</accession>
<dbReference type="Proteomes" id="UP000799291">
    <property type="component" value="Unassembled WGS sequence"/>
</dbReference>
<dbReference type="AlphaFoldDB" id="A0A6G1IRA1"/>